<dbReference type="EMBL" id="JACHGN010000006">
    <property type="protein sequence ID" value="MBB5133557.1"/>
    <property type="molecule type" value="Genomic_DNA"/>
</dbReference>
<reference evidence="3 4" key="1">
    <citation type="submission" date="2020-08" db="EMBL/GenBank/DDBJ databases">
        <title>Genomic Encyclopedia of Type Strains, Phase IV (KMG-IV): sequencing the most valuable type-strain genomes for metagenomic binning, comparative biology and taxonomic classification.</title>
        <authorList>
            <person name="Goeker M."/>
        </authorList>
    </citation>
    <scope>NUCLEOTIDE SEQUENCE [LARGE SCALE GENOMIC DNA]</scope>
    <source>
        <strain evidence="3 4">DSM 45615</strain>
    </source>
</reference>
<dbReference type="RefSeq" id="WP_185050508.1">
    <property type="nucleotide sequence ID" value="NZ_BAABIX010000001.1"/>
</dbReference>
<keyword evidence="4" id="KW-1185">Reference proteome</keyword>
<evidence type="ECO:0000259" key="2">
    <source>
        <dbReference type="Pfam" id="PF04909"/>
    </source>
</evidence>
<dbReference type="InterPro" id="IPR032466">
    <property type="entry name" value="Metal_Hydrolase"/>
</dbReference>
<accession>A0A840P8M0</accession>
<dbReference type="InterPro" id="IPR006680">
    <property type="entry name" value="Amidohydro-rel"/>
</dbReference>
<protein>
    <recommendedName>
        <fullName evidence="2">Amidohydrolase-related domain-containing protein</fullName>
    </recommendedName>
</protein>
<dbReference type="Gene3D" id="3.20.20.140">
    <property type="entry name" value="Metal-dependent hydrolases"/>
    <property type="match status" value="1"/>
</dbReference>
<gene>
    <name evidence="3" type="ORF">HNP84_003283</name>
</gene>
<dbReference type="GO" id="GO:0016831">
    <property type="term" value="F:carboxy-lyase activity"/>
    <property type="evidence" value="ECO:0007669"/>
    <property type="project" value="InterPro"/>
</dbReference>
<dbReference type="InterPro" id="IPR032465">
    <property type="entry name" value="ACMSD"/>
</dbReference>
<name>A0A840P8M0_9ACTN</name>
<dbReference type="SUPFAM" id="SSF51556">
    <property type="entry name" value="Metallo-dependent hydrolases"/>
    <property type="match status" value="1"/>
</dbReference>
<evidence type="ECO:0000256" key="1">
    <source>
        <dbReference type="ARBA" id="ARBA00023239"/>
    </source>
</evidence>
<dbReference type="AlphaFoldDB" id="A0A840P8M0"/>
<evidence type="ECO:0000313" key="4">
    <source>
        <dbReference type="Proteomes" id="UP000578449"/>
    </source>
</evidence>
<keyword evidence="1" id="KW-0456">Lyase</keyword>
<dbReference type="Proteomes" id="UP000578449">
    <property type="component" value="Unassembled WGS sequence"/>
</dbReference>
<dbReference type="PANTHER" id="PTHR21240:SF28">
    <property type="entry name" value="ISO-OROTATE DECARBOXYLASE (EUROFUNG)"/>
    <property type="match status" value="1"/>
</dbReference>
<organism evidence="3 4">
    <name type="scientific">Thermocatellispora tengchongensis</name>
    <dbReference type="NCBI Taxonomy" id="1073253"/>
    <lineage>
        <taxon>Bacteria</taxon>
        <taxon>Bacillati</taxon>
        <taxon>Actinomycetota</taxon>
        <taxon>Actinomycetes</taxon>
        <taxon>Streptosporangiales</taxon>
        <taxon>Streptosporangiaceae</taxon>
        <taxon>Thermocatellispora</taxon>
    </lineage>
</organism>
<proteinExistence type="predicted"/>
<dbReference type="GO" id="GO:0016787">
    <property type="term" value="F:hydrolase activity"/>
    <property type="evidence" value="ECO:0007669"/>
    <property type="project" value="InterPro"/>
</dbReference>
<feature type="domain" description="Amidohydrolase-related" evidence="2">
    <location>
        <begin position="18"/>
        <end position="260"/>
    </location>
</feature>
<comment type="caution">
    <text evidence="3">The sequence shown here is derived from an EMBL/GenBank/DDBJ whole genome shotgun (WGS) entry which is preliminary data.</text>
</comment>
<dbReference type="GO" id="GO:0005737">
    <property type="term" value="C:cytoplasm"/>
    <property type="evidence" value="ECO:0007669"/>
    <property type="project" value="TreeGrafter"/>
</dbReference>
<dbReference type="PANTHER" id="PTHR21240">
    <property type="entry name" value="2-AMINO-3-CARBOXYLMUCONATE-6-SEMIALDEHYDE DECARBOXYLASE"/>
    <property type="match status" value="1"/>
</dbReference>
<dbReference type="GO" id="GO:0019748">
    <property type="term" value="P:secondary metabolic process"/>
    <property type="evidence" value="ECO:0007669"/>
    <property type="project" value="TreeGrafter"/>
</dbReference>
<sequence>MPAETPPVEGDARWPLVVDVHCHLGAFRNFHIPGHDIDAMVEVMDLLGVDVAVVAAHAGIYADYRFGNDQVAEAARRHPGRVLGYCCVNPNYAAEVRGELERCFADPAFRGIKLHPELHGDYPLDGPAYRPVWEFAAERRVPVLSHSYFGGDPLGVFAALADEYPTVPLLLGHAGLDYGLDRVVDVVGERPNIHLDLTGPLSWDGVVEFLVAELGAERLLYGSDMPFMNAPLQFGGCVYARVDRAAKERVLGANAAALFGPLEPAPAIGRRA</sequence>
<dbReference type="Pfam" id="PF04909">
    <property type="entry name" value="Amidohydro_2"/>
    <property type="match status" value="1"/>
</dbReference>
<evidence type="ECO:0000313" key="3">
    <source>
        <dbReference type="EMBL" id="MBB5133557.1"/>
    </source>
</evidence>